<proteinExistence type="predicted"/>
<evidence type="ECO:0000313" key="2">
    <source>
        <dbReference type="Proteomes" id="UP000198817"/>
    </source>
</evidence>
<keyword evidence="2" id="KW-1185">Reference proteome</keyword>
<evidence type="ECO:0000313" key="1">
    <source>
        <dbReference type="EMBL" id="SFU63215.1"/>
    </source>
</evidence>
<dbReference type="EMBL" id="FPBT01000022">
    <property type="protein sequence ID" value="SFU63215.1"/>
    <property type="molecule type" value="Genomic_DNA"/>
</dbReference>
<name>A0A1I7HR34_9FIRM</name>
<protein>
    <submittedName>
        <fullName evidence="1">Uncharacterized protein</fullName>
    </submittedName>
</protein>
<dbReference type="Proteomes" id="UP000198817">
    <property type="component" value="Unassembled WGS sequence"/>
</dbReference>
<reference evidence="1 2" key="1">
    <citation type="submission" date="2016-10" db="EMBL/GenBank/DDBJ databases">
        <authorList>
            <person name="de Groot N.N."/>
        </authorList>
    </citation>
    <scope>NUCLEOTIDE SEQUENCE [LARGE SCALE GENOMIC DNA]</scope>
    <source>
        <strain evidence="1 2">KHGC13</strain>
    </source>
</reference>
<accession>A0A1I7HR34</accession>
<sequence length="59" mass="6624">MYKTFVIDYNPQTAKMIIPGSSEPPVRTLRATLRFLNHRFLYTVQAHSGVTTDKGGSPL</sequence>
<organism evidence="1 2">
    <name type="scientific">Eubacterium pyruvativorans</name>
    <dbReference type="NCBI Taxonomy" id="155865"/>
    <lineage>
        <taxon>Bacteria</taxon>
        <taxon>Bacillati</taxon>
        <taxon>Bacillota</taxon>
        <taxon>Clostridia</taxon>
        <taxon>Eubacteriales</taxon>
        <taxon>Eubacteriaceae</taxon>
        <taxon>Eubacterium</taxon>
    </lineage>
</organism>
<gene>
    <name evidence="1" type="ORF">SAMN05216508_12225</name>
</gene>
<dbReference type="AlphaFoldDB" id="A0A1I7HR34"/>